<reference evidence="4 5" key="1">
    <citation type="submission" date="2019-08" db="EMBL/GenBank/DDBJ databases">
        <title>Paraburkholderia sp. DCY113.</title>
        <authorList>
            <person name="Kang J."/>
        </authorList>
    </citation>
    <scope>NUCLEOTIDE SEQUENCE [LARGE SCALE GENOMIC DNA]</scope>
    <source>
        <strain evidence="4 5">DCY113</strain>
    </source>
</reference>
<sequence>MSIAEAARLLIADDDPDMLAGYALFFCDRGFEIRTARNGADAFAEYCIWYPAAVLLDIEMPHLDGRAVAIAIRRVQATPAPLLVAVSGLSLPFERAESMRAGFDHYFVKPVLLPIILASINHGLAPH</sequence>
<dbReference type="SUPFAM" id="SSF52172">
    <property type="entry name" value="CheY-like"/>
    <property type="match status" value="1"/>
</dbReference>
<proteinExistence type="predicted"/>
<accession>A0A5B0HCD5</accession>
<protein>
    <submittedName>
        <fullName evidence="4">Response regulator</fullName>
    </submittedName>
</protein>
<dbReference type="SMART" id="SM00448">
    <property type="entry name" value="REC"/>
    <property type="match status" value="1"/>
</dbReference>
<name>A0A5B0HCD5_9BURK</name>
<dbReference type="RefSeq" id="WP_149670132.1">
    <property type="nucleotide sequence ID" value="NZ_VTUZ01000006.1"/>
</dbReference>
<evidence type="ECO:0000256" key="2">
    <source>
        <dbReference type="PROSITE-ProRule" id="PRU00169"/>
    </source>
</evidence>
<dbReference type="Proteomes" id="UP000325273">
    <property type="component" value="Unassembled WGS sequence"/>
</dbReference>
<evidence type="ECO:0000259" key="3">
    <source>
        <dbReference type="PROSITE" id="PS50110"/>
    </source>
</evidence>
<comment type="caution">
    <text evidence="4">The sequence shown here is derived from an EMBL/GenBank/DDBJ whole genome shotgun (WGS) entry which is preliminary data.</text>
</comment>
<dbReference type="PROSITE" id="PS50110">
    <property type="entry name" value="RESPONSE_REGULATORY"/>
    <property type="match status" value="1"/>
</dbReference>
<keyword evidence="1 2" id="KW-0597">Phosphoprotein</keyword>
<evidence type="ECO:0000256" key="1">
    <source>
        <dbReference type="ARBA" id="ARBA00022553"/>
    </source>
</evidence>
<feature type="domain" description="Response regulatory" evidence="3">
    <location>
        <begin position="8"/>
        <end position="124"/>
    </location>
</feature>
<dbReference type="InterPro" id="IPR011006">
    <property type="entry name" value="CheY-like_superfamily"/>
</dbReference>
<dbReference type="PANTHER" id="PTHR44591">
    <property type="entry name" value="STRESS RESPONSE REGULATOR PROTEIN 1"/>
    <property type="match status" value="1"/>
</dbReference>
<evidence type="ECO:0000313" key="5">
    <source>
        <dbReference type="Proteomes" id="UP000325273"/>
    </source>
</evidence>
<dbReference type="EMBL" id="VTUZ01000006">
    <property type="protein sequence ID" value="KAA1012614.1"/>
    <property type="molecule type" value="Genomic_DNA"/>
</dbReference>
<dbReference type="PANTHER" id="PTHR44591:SF3">
    <property type="entry name" value="RESPONSE REGULATORY DOMAIN-CONTAINING PROTEIN"/>
    <property type="match status" value="1"/>
</dbReference>
<keyword evidence="5" id="KW-1185">Reference proteome</keyword>
<feature type="modified residue" description="4-aspartylphosphate" evidence="2">
    <location>
        <position position="57"/>
    </location>
</feature>
<dbReference type="InterPro" id="IPR050595">
    <property type="entry name" value="Bact_response_regulator"/>
</dbReference>
<dbReference type="GO" id="GO:0000160">
    <property type="term" value="P:phosphorelay signal transduction system"/>
    <property type="evidence" value="ECO:0007669"/>
    <property type="project" value="InterPro"/>
</dbReference>
<dbReference type="InterPro" id="IPR001789">
    <property type="entry name" value="Sig_transdc_resp-reg_receiver"/>
</dbReference>
<evidence type="ECO:0000313" key="4">
    <source>
        <dbReference type="EMBL" id="KAA1012614.1"/>
    </source>
</evidence>
<dbReference type="Pfam" id="PF00072">
    <property type="entry name" value="Response_reg"/>
    <property type="match status" value="1"/>
</dbReference>
<gene>
    <name evidence="4" type="ORF">FVF58_12095</name>
</gene>
<organism evidence="4 5">
    <name type="scientific">Paraburkholderia panacisoli</name>
    <dbReference type="NCBI Taxonomy" id="2603818"/>
    <lineage>
        <taxon>Bacteria</taxon>
        <taxon>Pseudomonadati</taxon>
        <taxon>Pseudomonadota</taxon>
        <taxon>Betaproteobacteria</taxon>
        <taxon>Burkholderiales</taxon>
        <taxon>Burkholderiaceae</taxon>
        <taxon>Paraburkholderia</taxon>
    </lineage>
</organism>
<dbReference type="AlphaFoldDB" id="A0A5B0HCD5"/>
<dbReference type="Gene3D" id="3.40.50.2300">
    <property type="match status" value="1"/>
</dbReference>